<evidence type="ECO:0000259" key="3">
    <source>
        <dbReference type="PROSITE" id="PS50237"/>
    </source>
</evidence>
<feature type="domain" description="HECT" evidence="3">
    <location>
        <begin position="193"/>
        <end position="262"/>
    </location>
</feature>
<dbReference type="OrthoDB" id="5980715at2759"/>
<comment type="caution">
    <text evidence="4">The sequence shown here is derived from an EMBL/GenBank/DDBJ whole genome shotgun (WGS) entry which is preliminary data.</text>
</comment>
<dbReference type="AlphaFoldDB" id="A0A9W9ZMJ9"/>
<proteinExistence type="predicted"/>
<sequence length="262" mass="29413">MLAWSLVHGGPGGNFLSTSLFNAIAQGSNEPVSIDSKDIPDQEILEAVAKIEDAGDTDALNNALQNDTIQDVLLAHGCVPRARQVDDKHRFVKFISRHVLLDSTRYLLEDFKECLRTLGVLEKIQEFQFQFFQCFSHVDKPLTVEIVNATFRARLCERGSNHYAAQQRAVVYWRDFLQDCEANEAETMSLADVMVFATGASSPPPLGFDQPGTLSFQDEYQRLPMANTCTCNMQLPVCYTDYEEFKSKMVFPIKNSPSFGHA</sequence>
<dbReference type="Proteomes" id="UP001163046">
    <property type="component" value="Unassembled WGS sequence"/>
</dbReference>
<dbReference type="PROSITE" id="PS50237">
    <property type="entry name" value="HECT"/>
    <property type="match status" value="1"/>
</dbReference>
<evidence type="ECO:0000256" key="1">
    <source>
        <dbReference type="ARBA" id="ARBA00022786"/>
    </source>
</evidence>
<evidence type="ECO:0000313" key="5">
    <source>
        <dbReference type="Proteomes" id="UP001163046"/>
    </source>
</evidence>
<organism evidence="4 5">
    <name type="scientific">Desmophyllum pertusum</name>
    <dbReference type="NCBI Taxonomy" id="174260"/>
    <lineage>
        <taxon>Eukaryota</taxon>
        <taxon>Metazoa</taxon>
        <taxon>Cnidaria</taxon>
        <taxon>Anthozoa</taxon>
        <taxon>Hexacorallia</taxon>
        <taxon>Scleractinia</taxon>
        <taxon>Caryophylliina</taxon>
        <taxon>Caryophylliidae</taxon>
        <taxon>Desmophyllum</taxon>
    </lineage>
</organism>
<keyword evidence="1 2" id="KW-0833">Ubl conjugation pathway</keyword>
<protein>
    <recommendedName>
        <fullName evidence="3">HECT domain-containing protein</fullName>
    </recommendedName>
</protein>
<feature type="active site" description="Glycyl thioester intermediate" evidence="2">
    <location>
        <position position="229"/>
    </location>
</feature>
<evidence type="ECO:0000313" key="4">
    <source>
        <dbReference type="EMBL" id="KAJ7384362.1"/>
    </source>
</evidence>
<dbReference type="GO" id="GO:0004842">
    <property type="term" value="F:ubiquitin-protein transferase activity"/>
    <property type="evidence" value="ECO:0007669"/>
    <property type="project" value="InterPro"/>
</dbReference>
<keyword evidence="5" id="KW-1185">Reference proteome</keyword>
<gene>
    <name evidence="4" type="ORF">OS493_022475</name>
</gene>
<dbReference type="EMBL" id="MU825888">
    <property type="protein sequence ID" value="KAJ7384362.1"/>
    <property type="molecule type" value="Genomic_DNA"/>
</dbReference>
<accession>A0A9W9ZMJ9</accession>
<dbReference type="SUPFAM" id="SSF56204">
    <property type="entry name" value="Hect, E3 ligase catalytic domain"/>
    <property type="match status" value="1"/>
</dbReference>
<dbReference type="InterPro" id="IPR000569">
    <property type="entry name" value="HECT_dom"/>
</dbReference>
<dbReference type="Pfam" id="PF00632">
    <property type="entry name" value="HECT"/>
    <property type="match status" value="1"/>
</dbReference>
<dbReference type="Gene3D" id="3.30.2410.10">
    <property type="entry name" value="Hect, E3 ligase catalytic domain"/>
    <property type="match status" value="1"/>
</dbReference>
<reference evidence="4" key="1">
    <citation type="submission" date="2023-01" db="EMBL/GenBank/DDBJ databases">
        <title>Genome assembly of the deep-sea coral Lophelia pertusa.</title>
        <authorList>
            <person name="Herrera S."/>
            <person name="Cordes E."/>
        </authorList>
    </citation>
    <scope>NUCLEOTIDE SEQUENCE</scope>
    <source>
        <strain evidence="4">USNM1676648</strain>
        <tissue evidence="4">Polyp</tissue>
    </source>
</reference>
<dbReference type="InterPro" id="IPR035983">
    <property type="entry name" value="Hect_E3_ubiquitin_ligase"/>
</dbReference>
<name>A0A9W9ZMJ9_9CNID</name>
<evidence type="ECO:0000256" key="2">
    <source>
        <dbReference type="PROSITE-ProRule" id="PRU00104"/>
    </source>
</evidence>